<dbReference type="Gene3D" id="2.40.50.1070">
    <property type="match status" value="1"/>
</dbReference>
<dbReference type="PROSITE" id="PS51687">
    <property type="entry name" value="SAM_MT_RNA_M5U"/>
    <property type="match status" value="1"/>
</dbReference>
<dbReference type="PANTHER" id="PTHR11061:SF30">
    <property type="entry name" value="TRNA (URACIL(54)-C(5))-METHYLTRANSFERASE"/>
    <property type="match status" value="1"/>
</dbReference>
<comment type="caution">
    <text evidence="7">The sequence shown here is derived from an EMBL/GenBank/DDBJ whole genome shotgun (WGS) entry which is preliminary data.</text>
</comment>
<evidence type="ECO:0000313" key="8">
    <source>
        <dbReference type="Proteomes" id="UP001151287"/>
    </source>
</evidence>
<keyword evidence="3 4" id="KW-0949">S-adenosyl-L-methionine</keyword>
<protein>
    <recommendedName>
        <fullName evidence="6">TRAM domain-containing protein</fullName>
    </recommendedName>
</protein>
<dbReference type="Pfam" id="PF01938">
    <property type="entry name" value="TRAM"/>
    <property type="match status" value="1"/>
</dbReference>
<dbReference type="PANTHER" id="PTHR11061">
    <property type="entry name" value="RNA M5U METHYLTRANSFERASE"/>
    <property type="match status" value="1"/>
</dbReference>
<evidence type="ECO:0000256" key="1">
    <source>
        <dbReference type="ARBA" id="ARBA00022603"/>
    </source>
</evidence>
<dbReference type="InterPro" id="IPR002792">
    <property type="entry name" value="TRAM_dom"/>
</dbReference>
<evidence type="ECO:0000256" key="2">
    <source>
        <dbReference type="ARBA" id="ARBA00022679"/>
    </source>
</evidence>
<dbReference type="Proteomes" id="UP001151287">
    <property type="component" value="Unassembled WGS sequence"/>
</dbReference>
<feature type="region of interest" description="Disordered" evidence="5">
    <location>
        <begin position="131"/>
        <end position="153"/>
    </location>
</feature>
<evidence type="ECO:0000256" key="4">
    <source>
        <dbReference type="PROSITE-ProRule" id="PRU01024"/>
    </source>
</evidence>
<dbReference type="AlphaFoldDB" id="A0A9Q0BX54"/>
<sequence>MLGAVESGDILDLDITGVAHGGVFVARHPDGGSGPGRVVFVPDAIPGERVRVRLTDVGKASFWRAEAVEVRDASPHRRPHVWRQADISVAPSERPGGADFGHIALGHQRELKREVMRDALQRIGRLDLPTTIEGPLPVQDQDGSVSAEESADGTRWRTRISLHVDADGAVGPFAARSHRVIPVADHPLATEAIERAALRASGGSPGRIDLVQPADGHVRAIARPEASRPGRGGRRTAAPADPRTALDVVEERVGARRFRVDAGGFWQVHRLAAWTLTRAVTDALHAALPEGLDPEAQHLDLYGGVGLLAAAVADLGGPATRIVSVESDPRATEHAGENLAEWVGARAETSRVDRYLRTLHETASAGERARLSRGAIVLDPPRSGAGGDVVEAIAGIAPAAVVYVACDPRRPGPRPGHLLRARL</sequence>
<feature type="binding site" evidence="4">
    <location>
        <position position="267"/>
    </location>
    <ligand>
        <name>S-adenosyl-L-methionine</name>
        <dbReference type="ChEBI" id="CHEBI:59789"/>
    </ligand>
</feature>
<name>A0A9Q0BX54_9POAL</name>
<proteinExistence type="inferred from homology"/>
<feature type="binding site" evidence="4">
    <location>
        <position position="379"/>
    </location>
    <ligand>
        <name>S-adenosyl-L-methionine</name>
        <dbReference type="ChEBI" id="CHEBI:59789"/>
    </ligand>
</feature>
<dbReference type="EMBL" id="JAMQYH010001469">
    <property type="protein sequence ID" value="KAJ1680508.1"/>
    <property type="molecule type" value="Genomic_DNA"/>
</dbReference>
<evidence type="ECO:0000256" key="3">
    <source>
        <dbReference type="ARBA" id="ARBA00022691"/>
    </source>
</evidence>
<evidence type="ECO:0000256" key="5">
    <source>
        <dbReference type="SAM" id="MobiDB-lite"/>
    </source>
</evidence>
<feature type="domain" description="TRAM" evidence="6">
    <location>
        <begin position="4"/>
        <end position="69"/>
    </location>
</feature>
<dbReference type="OrthoDB" id="10250660at2759"/>
<comment type="similarity">
    <text evidence="4">Belongs to the class I-like SAM-binding methyltransferase superfamily. RNA M5U methyltransferase family.</text>
</comment>
<dbReference type="InterPro" id="IPR010280">
    <property type="entry name" value="U5_MeTrfase_fam"/>
</dbReference>
<dbReference type="PROSITE" id="PS50926">
    <property type="entry name" value="TRAM"/>
    <property type="match status" value="1"/>
</dbReference>
<dbReference type="Gene3D" id="2.40.50.140">
    <property type="entry name" value="Nucleic acid-binding proteins"/>
    <property type="match status" value="1"/>
</dbReference>
<dbReference type="GO" id="GO:0070475">
    <property type="term" value="P:rRNA base methylation"/>
    <property type="evidence" value="ECO:0007669"/>
    <property type="project" value="TreeGrafter"/>
</dbReference>
<dbReference type="InterPro" id="IPR012340">
    <property type="entry name" value="NA-bd_OB-fold"/>
</dbReference>
<dbReference type="InterPro" id="IPR029063">
    <property type="entry name" value="SAM-dependent_MTases_sf"/>
</dbReference>
<accession>A0A9Q0BX54</accession>
<dbReference type="GO" id="GO:0070041">
    <property type="term" value="F:rRNA (uridine-C5-)-methyltransferase activity"/>
    <property type="evidence" value="ECO:0007669"/>
    <property type="project" value="TreeGrafter"/>
</dbReference>
<organism evidence="7 8">
    <name type="scientific">Rhynchospora breviuscula</name>
    <dbReference type="NCBI Taxonomy" id="2022672"/>
    <lineage>
        <taxon>Eukaryota</taxon>
        <taxon>Viridiplantae</taxon>
        <taxon>Streptophyta</taxon>
        <taxon>Embryophyta</taxon>
        <taxon>Tracheophyta</taxon>
        <taxon>Spermatophyta</taxon>
        <taxon>Magnoliopsida</taxon>
        <taxon>Liliopsida</taxon>
        <taxon>Poales</taxon>
        <taxon>Cyperaceae</taxon>
        <taxon>Cyperoideae</taxon>
        <taxon>Rhynchosporeae</taxon>
        <taxon>Rhynchospora</taxon>
    </lineage>
</organism>
<dbReference type="SUPFAM" id="SSF53335">
    <property type="entry name" value="S-adenosyl-L-methionine-dependent methyltransferases"/>
    <property type="match status" value="1"/>
</dbReference>
<keyword evidence="8" id="KW-1185">Reference proteome</keyword>
<feature type="binding site" evidence="4">
    <location>
        <position position="302"/>
    </location>
    <ligand>
        <name>S-adenosyl-L-methionine</name>
        <dbReference type="ChEBI" id="CHEBI:59789"/>
    </ligand>
</feature>
<keyword evidence="2 4" id="KW-0808">Transferase</keyword>
<dbReference type="SUPFAM" id="SSF50249">
    <property type="entry name" value="Nucleic acid-binding proteins"/>
    <property type="match status" value="1"/>
</dbReference>
<reference evidence="7" key="1">
    <citation type="journal article" date="2022" name="Cell">
        <title>Repeat-based holocentromeres influence genome architecture and karyotype evolution.</title>
        <authorList>
            <person name="Hofstatter P.G."/>
            <person name="Thangavel G."/>
            <person name="Lux T."/>
            <person name="Neumann P."/>
            <person name="Vondrak T."/>
            <person name="Novak P."/>
            <person name="Zhang M."/>
            <person name="Costa L."/>
            <person name="Castellani M."/>
            <person name="Scott A."/>
            <person name="Toegelov H."/>
            <person name="Fuchs J."/>
            <person name="Mata-Sucre Y."/>
            <person name="Dias Y."/>
            <person name="Vanzela A.L.L."/>
            <person name="Huettel B."/>
            <person name="Almeida C.C.S."/>
            <person name="Simkova H."/>
            <person name="Souza G."/>
            <person name="Pedrosa-Harand A."/>
            <person name="Macas J."/>
            <person name="Mayer K.F.X."/>
            <person name="Houben A."/>
            <person name="Marques A."/>
        </authorList>
    </citation>
    <scope>NUCLEOTIDE SEQUENCE</scope>
    <source>
        <strain evidence="7">RhyBre1mFocal</strain>
    </source>
</reference>
<feature type="active site" description="Nucleophile" evidence="4">
    <location>
        <position position="406"/>
    </location>
</feature>
<keyword evidence="1 4" id="KW-0489">Methyltransferase</keyword>
<evidence type="ECO:0000259" key="6">
    <source>
        <dbReference type="PROSITE" id="PS50926"/>
    </source>
</evidence>
<dbReference type="Gene3D" id="3.40.50.150">
    <property type="entry name" value="Vaccinia Virus protein VP39"/>
    <property type="match status" value="1"/>
</dbReference>
<evidence type="ECO:0000313" key="7">
    <source>
        <dbReference type="EMBL" id="KAJ1680508.1"/>
    </source>
</evidence>
<feature type="binding site" evidence="4">
    <location>
        <position position="326"/>
    </location>
    <ligand>
        <name>S-adenosyl-L-methionine</name>
        <dbReference type="ChEBI" id="CHEBI:59789"/>
    </ligand>
</feature>
<gene>
    <name evidence="7" type="ORF">LUZ63_024270</name>
</gene>